<evidence type="ECO:0000256" key="3">
    <source>
        <dbReference type="ARBA" id="ARBA00066372"/>
    </source>
</evidence>
<dbReference type="InterPro" id="IPR048011">
    <property type="entry name" value="NTP-PPase_MazG-like_C"/>
</dbReference>
<dbReference type="CDD" id="cd11528">
    <property type="entry name" value="NTP-PPase_MazG_Nterm"/>
    <property type="match status" value="1"/>
</dbReference>
<dbReference type="GO" id="GO:0046081">
    <property type="term" value="P:dUTP catabolic process"/>
    <property type="evidence" value="ECO:0007669"/>
    <property type="project" value="TreeGrafter"/>
</dbReference>
<dbReference type="InterPro" id="IPR011551">
    <property type="entry name" value="NTP_PyrPHydrolase_MazG"/>
</dbReference>
<dbReference type="FunFam" id="1.10.287.1080:FF:000001">
    <property type="entry name" value="Nucleoside triphosphate pyrophosphohydrolase"/>
    <property type="match status" value="1"/>
</dbReference>
<dbReference type="GO" id="GO:0047693">
    <property type="term" value="F:ATP diphosphatase activity"/>
    <property type="evidence" value="ECO:0007669"/>
    <property type="project" value="UniProtKB-EC"/>
</dbReference>
<proteinExistence type="inferred from homology"/>
<reference evidence="6 7" key="1">
    <citation type="submission" date="2017-02" db="EMBL/GenBank/DDBJ databases">
        <title>Genomic diversity within the haloalkaliphilic genus Thioalkalivibrio.</title>
        <authorList>
            <person name="Ahn A.-C."/>
            <person name="Meier-Kolthoff J."/>
            <person name="Overmars L."/>
            <person name="Richter M."/>
            <person name="Woyke T."/>
            <person name="Sorokin D.Y."/>
            <person name="Muyzer G."/>
        </authorList>
    </citation>
    <scope>NUCLEOTIDE SEQUENCE [LARGE SCALE GENOMIC DNA]</scope>
    <source>
        <strain evidence="6 7">ALJD</strain>
    </source>
</reference>
<comment type="similarity">
    <text evidence="2">Belongs to the nucleoside triphosphate pyrophosphohydrolase family.</text>
</comment>
<dbReference type="Proteomes" id="UP000189462">
    <property type="component" value="Unassembled WGS sequence"/>
</dbReference>
<dbReference type="EC" id="3.6.1.8" evidence="3"/>
<dbReference type="GO" id="GO:0046052">
    <property type="term" value="P:UTP catabolic process"/>
    <property type="evidence" value="ECO:0007669"/>
    <property type="project" value="TreeGrafter"/>
</dbReference>
<dbReference type="GO" id="GO:0006203">
    <property type="term" value="P:dGTP catabolic process"/>
    <property type="evidence" value="ECO:0007669"/>
    <property type="project" value="TreeGrafter"/>
</dbReference>
<comment type="catalytic activity">
    <reaction evidence="1">
        <text>ATP + H2O = AMP + diphosphate + H(+)</text>
        <dbReference type="Rhea" id="RHEA:14245"/>
        <dbReference type="ChEBI" id="CHEBI:15377"/>
        <dbReference type="ChEBI" id="CHEBI:15378"/>
        <dbReference type="ChEBI" id="CHEBI:30616"/>
        <dbReference type="ChEBI" id="CHEBI:33019"/>
        <dbReference type="ChEBI" id="CHEBI:456215"/>
        <dbReference type="EC" id="3.6.1.8"/>
    </reaction>
</comment>
<dbReference type="STRING" id="108003.B1C78_09580"/>
<dbReference type="SUPFAM" id="SSF101386">
    <property type="entry name" value="all-alpha NTP pyrophosphatases"/>
    <property type="match status" value="2"/>
</dbReference>
<keyword evidence="6" id="KW-0378">Hydrolase</keyword>
<name>A0A1V3NG19_9GAMM</name>
<evidence type="ECO:0000256" key="4">
    <source>
        <dbReference type="ARBA" id="ARBA00074799"/>
    </source>
</evidence>
<evidence type="ECO:0000256" key="2">
    <source>
        <dbReference type="ARBA" id="ARBA00061115"/>
    </source>
</evidence>
<dbReference type="OrthoDB" id="9808939at2"/>
<dbReference type="GO" id="GO:0046061">
    <property type="term" value="P:dATP catabolic process"/>
    <property type="evidence" value="ECO:0007669"/>
    <property type="project" value="TreeGrafter"/>
</dbReference>
<keyword evidence="7" id="KW-1185">Reference proteome</keyword>
<protein>
    <recommendedName>
        <fullName evidence="4">Nucleoside triphosphate pyrophosphohydrolase</fullName>
        <ecNumber evidence="3">3.6.1.8</ecNumber>
    </recommendedName>
</protein>
<dbReference type="RefSeq" id="WP_077278931.1">
    <property type="nucleotide sequence ID" value="NZ_MVBK01000052.1"/>
</dbReference>
<dbReference type="Pfam" id="PF03819">
    <property type="entry name" value="MazG"/>
    <property type="match status" value="2"/>
</dbReference>
<evidence type="ECO:0000313" key="7">
    <source>
        <dbReference type="Proteomes" id="UP000189462"/>
    </source>
</evidence>
<dbReference type="CDD" id="cd11529">
    <property type="entry name" value="NTP-PPase_MazG_Cterm"/>
    <property type="match status" value="1"/>
</dbReference>
<dbReference type="FunFam" id="1.10.287.1080:FF:000003">
    <property type="entry name" value="Nucleoside triphosphate pyrophosphohydrolase"/>
    <property type="match status" value="1"/>
</dbReference>
<dbReference type="GO" id="GO:0046047">
    <property type="term" value="P:TTP catabolic process"/>
    <property type="evidence" value="ECO:0007669"/>
    <property type="project" value="TreeGrafter"/>
</dbReference>
<dbReference type="AlphaFoldDB" id="A0A1V3NG19"/>
<feature type="domain" description="NTP pyrophosphohydrolase MazG-like" evidence="5">
    <location>
        <begin position="179"/>
        <end position="236"/>
    </location>
</feature>
<dbReference type="NCBIfam" id="TIGR00444">
    <property type="entry name" value="mazG"/>
    <property type="match status" value="1"/>
</dbReference>
<gene>
    <name evidence="6" type="ORF">B1C78_09580</name>
</gene>
<dbReference type="GO" id="GO:0006950">
    <property type="term" value="P:response to stress"/>
    <property type="evidence" value="ECO:0007669"/>
    <property type="project" value="UniProtKB-ARBA"/>
</dbReference>
<dbReference type="PANTHER" id="PTHR30522:SF0">
    <property type="entry name" value="NUCLEOSIDE TRIPHOSPHATE PYROPHOSPHOHYDROLASE"/>
    <property type="match status" value="1"/>
</dbReference>
<feature type="domain" description="NTP pyrophosphohydrolase MazG-like" evidence="5">
    <location>
        <begin position="35"/>
        <end position="108"/>
    </location>
</feature>
<dbReference type="GO" id="GO:0046076">
    <property type="term" value="P:dTTP catabolic process"/>
    <property type="evidence" value="ECO:0007669"/>
    <property type="project" value="TreeGrafter"/>
</dbReference>
<accession>A0A1V3NG19</accession>
<comment type="caution">
    <text evidence="6">The sequence shown here is derived from an EMBL/GenBank/DDBJ whole genome shotgun (WGS) entry which is preliminary data.</text>
</comment>
<dbReference type="InterPro" id="IPR048015">
    <property type="entry name" value="NTP-PPase_MazG-like_N"/>
</dbReference>
<dbReference type="NCBIfam" id="NF007113">
    <property type="entry name" value="PRK09562.1"/>
    <property type="match status" value="1"/>
</dbReference>
<evidence type="ECO:0000259" key="5">
    <source>
        <dbReference type="Pfam" id="PF03819"/>
    </source>
</evidence>
<dbReference type="InterPro" id="IPR004518">
    <property type="entry name" value="MazG-like_dom"/>
</dbReference>
<evidence type="ECO:0000313" key="6">
    <source>
        <dbReference type="EMBL" id="OOG24057.1"/>
    </source>
</evidence>
<dbReference type="PANTHER" id="PTHR30522">
    <property type="entry name" value="NUCLEOSIDE TRIPHOSPHATE PYROPHOSPHOHYDROLASE"/>
    <property type="match status" value="1"/>
</dbReference>
<dbReference type="EMBL" id="MVBK01000052">
    <property type="protein sequence ID" value="OOG24057.1"/>
    <property type="molecule type" value="Genomic_DNA"/>
</dbReference>
<evidence type="ECO:0000256" key="1">
    <source>
        <dbReference type="ARBA" id="ARBA00052141"/>
    </source>
</evidence>
<organism evidence="6 7">
    <name type="scientific">Thioalkalivibrio denitrificans</name>
    <dbReference type="NCBI Taxonomy" id="108003"/>
    <lineage>
        <taxon>Bacteria</taxon>
        <taxon>Pseudomonadati</taxon>
        <taxon>Pseudomonadota</taxon>
        <taxon>Gammaproteobacteria</taxon>
        <taxon>Chromatiales</taxon>
        <taxon>Ectothiorhodospiraceae</taxon>
        <taxon>Thioalkalivibrio</taxon>
    </lineage>
</organism>
<sequence length="271" mass="30209">MSGGAPEHPDPVARVLAIMARLRDPDSGCSWDIKQTFETIAPYTLEEAYEVADAIHRGDHAALRDELGDLLLQVVFHARMAEEAGHFDFGQVAETLADKLVRRHPHVFGDTRFSSEAEQHAAWEAEKARERERVASEGPSSHLDGVALALPALLRAAKLQKRAARAGFDWDHVSPVLDKIDEELRELRAEIDAGAPGERLENELGDLLFAVTNLARHLDIDPEVALRGTNAKFERRFRYIEDALARQGRTVEDADLAEMDRLWEQAKAGEP</sequence>
<dbReference type="Gene3D" id="1.10.287.1080">
    <property type="entry name" value="MazG-like"/>
    <property type="match status" value="2"/>
</dbReference>